<evidence type="ECO:0000313" key="2">
    <source>
        <dbReference type="EMBL" id="MBK0392013.1"/>
    </source>
</evidence>
<sequence>MHAVILVFATLQGAMAVLFALAGVILLACAAVTGWQAVQEGLDAEAAQTVIEAVGLLAAAVVALQIAQTIAEEEVIRDVHVSAPTRVRRFLSRFLVVVVVALAIEGVVATFKAVHEGLEKLLYAGALLAGTALVLAAWGWFVRLNVPAERLEPEAMRQAKEEDKKLEQ</sequence>
<feature type="transmembrane region" description="Helical" evidence="1">
    <location>
        <begin position="94"/>
        <end position="115"/>
    </location>
</feature>
<evidence type="ECO:0000313" key="3">
    <source>
        <dbReference type="Proteomes" id="UP000617041"/>
    </source>
</evidence>
<comment type="caution">
    <text evidence="2">The sequence shown here is derived from an EMBL/GenBank/DDBJ whole genome shotgun (WGS) entry which is preliminary data.</text>
</comment>
<name>A0A934PZL6_9BURK</name>
<dbReference type="RefSeq" id="WP_200790303.1">
    <property type="nucleotide sequence ID" value="NZ_JAEDAO010000001.1"/>
</dbReference>
<feature type="transmembrane region" description="Helical" evidence="1">
    <location>
        <begin position="46"/>
        <end position="67"/>
    </location>
</feature>
<keyword evidence="1" id="KW-1133">Transmembrane helix</keyword>
<gene>
    <name evidence="2" type="ORF">I8E28_05375</name>
</gene>
<keyword evidence="3" id="KW-1185">Reference proteome</keyword>
<protein>
    <submittedName>
        <fullName evidence="2">Uncharacterized protein</fullName>
    </submittedName>
</protein>
<feature type="transmembrane region" description="Helical" evidence="1">
    <location>
        <begin position="121"/>
        <end position="141"/>
    </location>
</feature>
<proteinExistence type="predicted"/>
<keyword evidence="1" id="KW-0812">Transmembrane</keyword>
<dbReference type="EMBL" id="JAEDAO010000001">
    <property type="protein sequence ID" value="MBK0392013.1"/>
    <property type="molecule type" value="Genomic_DNA"/>
</dbReference>
<reference evidence="2" key="1">
    <citation type="submission" date="2020-12" db="EMBL/GenBank/DDBJ databases">
        <title>Ramlibacter sp. nov., isolated from a freshwater alga, Cryptomonas.</title>
        <authorList>
            <person name="Kim H.M."/>
            <person name="Jeon C.O."/>
        </authorList>
    </citation>
    <scope>NUCLEOTIDE SEQUENCE</scope>
    <source>
        <strain evidence="2">CrO1</strain>
    </source>
</reference>
<organism evidence="2 3">
    <name type="scientific">Ramlibacter algicola</name>
    <dbReference type="NCBI Taxonomy" id="2795217"/>
    <lineage>
        <taxon>Bacteria</taxon>
        <taxon>Pseudomonadati</taxon>
        <taxon>Pseudomonadota</taxon>
        <taxon>Betaproteobacteria</taxon>
        <taxon>Burkholderiales</taxon>
        <taxon>Comamonadaceae</taxon>
        <taxon>Ramlibacter</taxon>
    </lineage>
</organism>
<dbReference type="Proteomes" id="UP000617041">
    <property type="component" value="Unassembled WGS sequence"/>
</dbReference>
<dbReference type="AlphaFoldDB" id="A0A934PZL6"/>
<keyword evidence="1" id="KW-0472">Membrane</keyword>
<evidence type="ECO:0000256" key="1">
    <source>
        <dbReference type="SAM" id="Phobius"/>
    </source>
</evidence>
<accession>A0A934PZL6</accession>